<name>A0ABU3WRR8_9NOCA</name>
<sequence length="162" mass="17281">MQARTKKIISLIAVVVLLVAGGLAAVVWKLVDSADPKLPTVTAFAHGTSVTVEPTQHCNLYLEECVENPLGKLDVPAGFPLQLSLPSEISDAPWRLIVVYGDPKTGETFVDGRLFTPGEQRAVTVPSDPAIQLLGVEIQLPSAVQDETGTAIAHAVWAIQTY</sequence>
<gene>
    <name evidence="1" type="ORF">F8M49_17560</name>
</gene>
<keyword evidence="2" id="KW-1185">Reference proteome</keyword>
<protein>
    <submittedName>
        <fullName evidence="1">DUF2771 domain-containing protein</fullName>
    </submittedName>
</protein>
<dbReference type="EMBL" id="WBMO01000001">
    <property type="protein sequence ID" value="MDV2476675.1"/>
    <property type="molecule type" value="Genomic_DNA"/>
</dbReference>
<dbReference type="InterPro" id="IPR024495">
    <property type="entry name" value="DUF2771"/>
</dbReference>
<organism evidence="1 2">
    <name type="scientific">Rhodococcus zopfii</name>
    <dbReference type="NCBI Taxonomy" id="43772"/>
    <lineage>
        <taxon>Bacteria</taxon>
        <taxon>Bacillati</taxon>
        <taxon>Actinomycetota</taxon>
        <taxon>Actinomycetes</taxon>
        <taxon>Mycobacteriales</taxon>
        <taxon>Nocardiaceae</taxon>
        <taxon>Rhodococcus</taxon>
    </lineage>
</organism>
<reference evidence="1 2" key="1">
    <citation type="submission" date="2019-10" db="EMBL/GenBank/DDBJ databases">
        <title>Draft Genome Assembly of Rhodococcus zopfii DSM44189.</title>
        <authorList>
            <person name="Sutton J.M."/>
            <person name="Akob D.M."/>
            <person name="Bushman T.J."/>
        </authorList>
    </citation>
    <scope>NUCLEOTIDE SEQUENCE [LARGE SCALE GENOMIC DNA]</scope>
    <source>
        <strain evidence="1 2">DSM 44189</strain>
    </source>
</reference>
<proteinExistence type="predicted"/>
<dbReference type="Pfam" id="PF10969">
    <property type="entry name" value="DUF2771"/>
    <property type="match status" value="1"/>
</dbReference>
<comment type="caution">
    <text evidence="1">The sequence shown here is derived from an EMBL/GenBank/DDBJ whole genome shotgun (WGS) entry which is preliminary data.</text>
</comment>
<evidence type="ECO:0000313" key="1">
    <source>
        <dbReference type="EMBL" id="MDV2476675.1"/>
    </source>
</evidence>
<evidence type="ECO:0000313" key="2">
    <source>
        <dbReference type="Proteomes" id="UP001275440"/>
    </source>
</evidence>
<dbReference type="Proteomes" id="UP001275440">
    <property type="component" value="Unassembled WGS sequence"/>
</dbReference>
<accession>A0ABU3WRR8</accession>